<geneLocation type="plasmid" evidence="1 2">
    <name>unnamed3</name>
</geneLocation>
<dbReference type="AlphaFoldDB" id="A0A7D5H090"/>
<gene>
    <name evidence="1" type="ORF">HUG10_20665</name>
</gene>
<dbReference type="Proteomes" id="UP000509750">
    <property type="component" value="Plasmid unnamed3"/>
</dbReference>
<accession>A0A7D5H090</accession>
<dbReference type="EMBL" id="CP058532">
    <property type="protein sequence ID" value="QLG30189.1"/>
    <property type="molecule type" value="Genomic_DNA"/>
</dbReference>
<keyword evidence="2" id="KW-1185">Reference proteome</keyword>
<name>A0A7D5H090_9EURY</name>
<dbReference type="OrthoDB" id="338566at2157"/>
<evidence type="ECO:0000313" key="1">
    <source>
        <dbReference type="EMBL" id="QLG30189.1"/>
    </source>
</evidence>
<dbReference type="KEGG" id="halg:HUG10_20665"/>
<keyword evidence="1" id="KW-0614">Plasmid</keyword>
<evidence type="ECO:0000313" key="2">
    <source>
        <dbReference type="Proteomes" id="UP000509750"/>
    </source>
</evidence>
<reference evidence="1 2" key="1">
    <citation type="submission" date="2020-07" db="EMBL/GenBank/DDBJ databases">
        <title>Gai3-2, isolated from salt lake.</title>
        <authorList>
            <person name="Cui H."/>
            <person name="Shi X."/>
        </authorList>
    </citation>
    <scope>NUCLEOTIDE SEQUENCE [LARGE SCALE GENOMIC DNA]</scope>
    <source>
        <strain evidence="1 2">Gai3-2</strain>
        <plasmid evidence="1 2">unnamed3</plasmid>
    </source>
</reference>
<protein>
    <submittedName>
        <fullName evidence="1">Uncharacterized protein</fullName>
    </submittedName>
</protein>
<sequence length="82" mass="9075">MFRRFILWRREDESGVSGTGPVAVGVQFPDGAVAIEWLNEQNPRVDTARNGWALYPSVEGIADAEKVHGHGGRTIIVWIDAE</sequence>
<proteinExistence type="predicted"/>
<organism evidence="1 2">
    <name type="scientific">Halorarum halophilum</name>
    <dbReference type="NCBI Taxonomy" id="2743090"/>
    <lineage>
        <taxon>Archaea</taxon>
        <taxon>Methanobacteriati</taxon>
        <taxon>Methanobacteriota</taxon>
        <taxon>Stenosarchaea group</taxon>
        <taxon>Halobacteria</taxon>
        <taxon>Halobacteriales</taxon>
        <taxon>Haloferacaceae</taxon>
        <taxon>Halorarum</taxon>
    </lineage>
</organism>